<sequence>MTSKQNSTSIRLPMWDELPTLDLHLDQLLALTNQYLSPIIGSQITKTMMHNYFKANIIVPPIKKKYWRTQLAGAIVVGLLKNIFTLNEIKVGLRAILADNSPKVGYNHFVIMFNEQAAKAGTVPSALNSLDLESADTSTIMQYDAVQSILFWLAAKARLAEASTKKVKK</sequence>
<organism evidence="1 2">
    <name type="scientific">Lentilactobacillus kisonensis DSM 19906 = JCM 15041</name>
    <dbReference type="NCBI Taxonomy" id="1423766"/>
    <lineage>
        <taxon>Bacteria</taxon>
        <taxon>Bacillati</taxon>
        <taxon>Bacillota</taxon>
        <taxon>Bacilli</taxon>
        <taxon>Lactobacillales</taxon>
        <taxon>Lactobacillaceae</taxon>
        <taxon>Lentilactobacillus</taxon>
    </lineage>
</organism>
<reference evidence="1 2" key="1">
    <citation type="journal article" date="2015" name="Genome Announc.">
        <title>Expanding the biotechnology potential of lactobacilli through comparative genomics of 213 strains and associated genera.</title>
        <authorList>
            <person name="Sun Z."/>
            <person name="Harris H.M."/>
            <person name="McCann A."/>
            <person name="Guo C."/>
            <person name="Argimon S."/>
            <person name="Zhang W."/>
            <person name="Yang X."/>
            <person name="Jeffery I.B."/>
            <person name="Cooney J.C."/>
            <person name="Kagawa T.F."/>
            <person name="Liu W."/>
            <person name="Song Y."/>
            <person name="Salvetti E."/>
            <person name="Wrobel A."/>
            <person name="Rasinkangas P."/>
            <person name="Parkhill J."/>
            <person name="Rea M.C."/>
            <person name="O'Sullivan O."/>
            <person name="Ritari J."/>
            <person name="Douillard F.P."/>
            <person name="Paul Ross R."/>
            <person name="Yang R."/>
            <person name="Briner A.E."/>
            <person name="Felis G.E."/>
            <person name="de Vos W.M."/>
            <person name="Barrangou R."/>
            <person name="Klaenhammer T.R."/>
            <person name="Caufield P.W."/>
            <person name="Cui Y."/>
            <person name="Zhang H."/>
            <person name="O'Toole P.W."/>
        </authorList>
    </citation>
    <scope>NUCLEOTIDE SEQUENCE [LARGE SCALE GENOMIC DNA]</scope>
    <source>
        <strain evidence="1 2">DSM 19906</strain>
    </source>
</reference>
<dbReference type="EMBL" id="AZEB01000016">
    <property type="protein sequence ID" value="KRL21257.1"/>
    <property type="molecule type" value="Genomic_DNA"/>
</dbReference>
<gene>
    <name evidence="1" type="ORF">FC98_GL000847</name>
</gene>
<dbReference type="Proteomes" id="UP000051439">
    <property type="component" value="Unassembled WGS sequence"/>
</dbReference>
<evidence type="ECO:0000313" key="2">
    <source>
        <dbReference type="Proteomes" id="UP000051439"/>
    </source>
</evidence>
<dbReference type="Pfam" id="PF08876">
    <property type="entry name" value="DUF1836"/>
    <property type="match status" value="1"/>
</dbReference>
<evidence type="ECO:0008006" key="3">
    <source>
        <dbReference type="Google" id="ProtNLM"/>
    </source>
</evidence>
<name>A0A0R1NNA0_9LACO</name>
<dbReference type="PATRIC" id="fig|1423766.4.peg.866"/>
<dbReference type="AlphaFoldDB" id="A0A0R1NNA0"/>
<dbReference type="PANTHER" id="PTHR40056:SF1">
    <property type="entry name" value="DUF1836 DOMAIN-CONTAINING PROTEIN"/>
    <property type="match status" value="1"/>
</dbReference>
<dbReference type="PANTHER" id="PTHR40056">
    <property type="entry name" value="HYPOTHETICAL CYTOSOLIC PROTEIN"/>
    <property type="match status" value="1"/>
</dbReference>
<comment type="caution">
    <text evidence="1">The sequence shown here is derived from an EMBL/GenBank/DDBJ whole genome shotgun (WGS) entry which is preliminary data.</text>
</comment>
<protein>
    <recommendedName>
        <fullName evidence="3">BS ykrK family protein</fullName>
    </recommendedName>
</protein>
<dbReference type="InterPro" id="IPR014975">
    <property type="entry name" value="DUF1836"/>
</dbReference>
<accession>A0A0R1NNA0</accession>
<evidence type="ECO:0000313" key="1">
    <source>
        <dbReference type="EMBL" id="KRL21257.1"/>
    </source>
</evidence>
<proteinExistence type="predicted"/>
<keyword evidence="2" id="KW-1185">Reference proteome</keyword>